<reference evidence="1 2" key="1">
    <citation type="submission" date="2024-01" db="EMBL/GenBank/DDBJ databases">
        <title>Genome assemblies of Stephania.</title>
        <authorList>
            <person name="Yang L."/>
        </authorList>
    </citation>
    <scope>NUCLEOTIDE SEQUENCE [LARGE SCALE GENOMIC DNA]</scope>
    <source>
        <strain evidence="1">JXDWG</strain>
        <tissue evidence="1">Leaf</tissue>
    </source>
</reference>
<dbReference type="Proteomes" id="UP001419268">
    <property type="component" value="Unassembled WGS sequence"/>
</dbReference>
<dbReference type="EMBL" id="JBBNAG010000001">
    <property type="protein sequence ID" value="KAK9167443.1"/>
    <property type="molecule type" value="Genomic_DNA"/>
</dbReference>
<protein>
    <submittedName>
        <fullName evidence="1">Uncharacterized protein</fullName>
    </submittedName>
</protein>
<keyword evidence="2" id="KW-1185">Reference proteome</keyword>
<evidence type="ECO:0000313" key="2">
    <source>
        <dbReference type="Proteomes" id="UP001419268"/>
    </source>
</evidence>
<gene>
    <name evidence="1" type="ORF">Scep_002634</name>
</gene>
<comment type="caution">
    <text evidence="1">The sequence shown here is derived from an EMBL/GenBank/DDBJ whole genome shotgun (WGS) entry which is preliminary data.</text>
</comment>
<proteinExistence type="predicted"/>
<accession>A0AAP0LAC1</accession>
<evidence type="ECO:0000313" key="1">
    <source>
        <dbReference type="EMBL" id="KAK9167443.1"/>
    </source>
</evidence>
<organism evidence="1 2">
    <name type="scientific">Stephania cephalantha</name>
    <dbReference type="NCBI Taxonomy" id="152367"/>
    <lineage>
        <taxon>Eukaryota</taxon>
        <taxon>Viridiplantae</taxon>
        <taxon>Streptophyta</taxon>
        <taxon>Embryophyta</taxon>
        <taxon>Tracheophyta</taxon>
        <taxon>Spermatophyta</taxon>
        <taxon>Magnoliopsida</taxon>
        <taxon>Ranunculales</taxon>
        <taxon>Menispermaceae</taxon>
        <taxon>Menispermoideae</taxon>
        <taxon>Cissampelideae</taxon>
        <taxon>Stephania</taxon>
    </lineage>
</organism>
<dbReference type="AlphaFoldDB" id="A0AAP0LAC1"/>
<name>A0AAP0LAC1_9MAGN</name>
<sequence length="94" mass="11223">MDSDLKFHSHLQHILLMTRRPTRILMIESFDIPEQCFLHLPYPYQSLLRSVSPSWNKALTYPNFHLSKISHPPHIRLRLPRLLLIPQYPMAVLR</sequence>